<proteinExistence type="predicted"/>
<dbReference type="VEuPathDB" id="FungiDB:I303_03740"/>
<reference evidence="2" key="1">
    <citation type="submission" date="2013-07" db="EMBL/GenBank/DDBJ databases">
        <title>The Genome Sequence of Cryptococcus dejecticola CBS10117.</title>
        <authorList>
            <consortium name="The Broad Institute Genome Sequencing Platform"/>
            <person name="Cuomo C."/>
            <person name="Litvintseva A."/>
            <person name="Chen Y."/>
            <person name="Heitman J."/>
            <person name="Sun S."/>
            <person name="Springer D."/>
            <person name="Dromer F."/>
            <person name="Young S.K."/>
            <person name="Zeng Q."/>
            <person name="Gargeya S."/>
            <person name="Fitzgerald M."/>
            <person name="Abouelleil A."/>
            <person name="Alvarado L."/>
            <person name="Berlin A.M."/>
            <person name="Chapman S.B."/>
            <person name="Dewar J."/>
            <person name="Goldberg J."/>
            <person name="Griggs A."/>
            <person name="Gujja S."/>
            <person name="Hansen M."/>
            <person name="Howarth C."/>
            <person name="Imamovic A."/>
            <person name="Larimer J."/>
            <person name="McCowan C."/>
            <person name="Murphy C."/>
            <person name="Pearson M."/>
            <person name="Priest M."/>
            <person name="Roberts A."/>
            <person name="Saif S."/>
            <person name="Shea T."/>
            <person name="Sykes S."/>
            <person name="Wortman J."/>
            <person name="Nusbaum C."/>
            <person name="Birren B."/>
        </authorList>
    </citation>
    <scope>NUCLEOTIDE SEQUENCE [LARGE SCALE GENOMIC DNA]</scope>
    <source>
        <strain evidence="2">CBS 10117</strain>
    </source>
</reference>
<dbReference type="RefSeq" id="XP_018263865.1">
    <property type="nucleotide sequence ID" value="XM_018407057.1"/>
</dbReference>
<evidence type="ECO:0000256" key="1">
    <source>
        <dbReference type="SAM" id="MobiDB-lite"/>
    </source>
</evidence>
<dbReference type="EMBL" id="KI894030">
    <property type="protein sequence ID" value="OBR86023.1"/>
    <property type="molecule type" value="Genomic_DNA"/>
</dbReference>
<dbReference type="KEGG" id="kdj:28967439"/>
<feature type="compositionally biased region" description="Pro residues" evidence="1">
    <location>
        <begin position="125"/>
        <end position="134"/>
    </location>
</feature>
<feature type="region of interest" description="Disordered" evidence="1">
    <location>
        <begin position="1"/>
        <end position="63"/>
    </location>
</feature>
<dbReference type="AlphaFoldDB" id="A0A1A6A7J1"/>
<evidence type="ECO:0000313" key="3">
    <source>
        <dbReference type="EMBL" id="WWC61144.1"/>
    </source>
</evidence>
<reference evidence="3" key="2">
    <citation type="submission" date="2013-07" db="EMBL/GenBank/DDBJ databases">
        <authorList>
            <consortium name="The Broad Institute Genome Sequencing Platform"/>
            <person name="Cuomo C."/>
            <person name="Litvintseva A."/>
            <person name="Chen Y."/>
            <person name="Heitman J."/>
            <person name="Sun S."/>
            <person name="Springer D."/>
            <person name="Dromer F."/>
            <person name="Young S.K."/>
            <person name="Zeng Q."/>
            <person name="Gargeya S."/>
            <person name="Fitzgerald M."/>
            <person name="Abouelleil A."/>
            <person name="Alvarado L."/>
            <person name="Berlin A.M."/>
            <person name="Chapman S.B."/>
            <person name="Dewar J."/>
            <person name="Goldberg J."/>
            <person name="Griggs A."/>
            <person name="Gujja S."/>
            <person name="Hansen M."/>
            <person name="Howarth C."/>
            <person name="Imamovic A."/>
            <person name="Larimer J."/>
            <person name="McCowan C."/>
            <person name="Murphy C."/>
            <person name="Pearson M."/>
            <person name="Priest M."/>
            <person name="Roberts A."/>
            <person name="Saif S."/>
            <person name="Shea T."/>
            <person name="Sykes S."/>
            <person name="Wortman J."/>
            <person name="Nusbaum C."/>
            <person name="Birren B."/>
        </authorList>
    </citation>
    <scope>NUCLEOTIDE SEQUENCE</scope>
    <source>
        <strain evidence="3">CBS 10117</strain>
    </source>
</reference>
<accession>A0A1A6A7J1</accession>
<feature type="region of interest" description="Disordered" evidence="1">
    <location>
        <begin position="309"/>
        <end position="361"/>
    </location>
</feature>
<feature type="region of interest" description="Disordered" evidence="1">
    <location>
        <begin position="169"/>
        <end position="193"/>
    </location>
</feature>
<evidence type="ECO:0000313" key="2">
    <source>
        <dbReference type="EMBL" id="OBR86023.1"/>
    </source>
</evidence>
<feature type="compositionally biased region" description="Acidic residues" evidence="1">
    <location>
        <begin position="326"/>
        <end position="338"/>
    </location>
</feature>
<feature type="compositionally biased region" description="Polar residues" evidence="1">
    <location>
        <begin position="30"/>
        <end position="41"/>
    </location>
</feature>
<protein>
    <submittedName>
        <fullName evidence="2">Uncharacterized protein</fullName>
    </submittedName>
</protein>
<evidence type="ECO:0000313" key="4">
    <source>
        <dbReference type="Proteomes" id="UP000078595"/>
    </source>
</evidence>
<dbReference type="GeneID" id="28967439"/>
<keyword evidence="4" id="KW-1185">Reference proteome</keyword>
<feature type="region of interest" description="Disordered" evidence="1">
    <location>
        <begin position="116"/>
        <end position="141"/>
    </location>
</feature>
<name>A0A1A6A7J1_9TREE</name>
<dbReference type="EMBL" id="CP144533">
    <property type="protein sequence ID" value="WWC61144.1"/>
    <property type="molecule type" value="Genomic_DNA"/>
</dbReference>
<dbReference type="OrthoDB" id="10502309at2759"/>
<organism evidence="2">
    <name type="scientific">Kwoniella dejecticola CBS 10117</name>
    <dbReference type="NCBI Taxonomy" id="1296121"/>
    <lineage>
        <taxon>Eukaryota</taxon>
        <taxon>Fungi</taxon>
        <taxon>Dikarya</taxon>
        <taxon>Basidiomycota</taxon>
        <taxon>Agaricomycotina</taxon>
        <taxon>Tremellomycetes</taxon>
        <taxon>Tremellales</taxon>
        <taxon>Cryptococcaceae</taxon>
        <taxon>Kwoniella</taxon>
    </lineage>
</organism>
<gene>
    <name evidence="2" type="ORF">I303_03740</name>
    <name evidence="3" type="ORF">I303_103723</name>
</gene>
<dbReference type="Proteomes" id="UP000078595">
    <property type="component" value="Chromosome 4"/>
</dbReference>
<feature type="compositionally biased region" description="Polar residues" evidence="1">
    <location>
        <begin position="184"/>
        <end position="193"/>
    </location>
</feature>
<feature type="compositionally biased region" description="Polar residues" evidence="1">
    <location>
        <begin position="316"/>
        <end position="325"/>
    </location>
</feature>
<feature type="compositionally biased region" description="Polar residues" evidence="1">
    <location>
        <begin position="1"/>
        <end position="14"/>
    </location>
</feature>
<feature type="region of interest" description="Disordered" evidence="1">
    <location>
        <begin position="225"/>
        <end position="254"/>
    </location>
</feature>
<reference evidence="3" key="3">
    <citation type="submission" date="2024-02" db="EMBL/GenBank/DDBJ databases">
        <title>Comparative genomics of Cryptococcus and Kwoniella reveals pathogenesis evolution and contrasting modes of karyotype evolution via chromosome fusion or intercentromeric recombination.</title>
        <authorList>
            <person name="Coelho M.A."/>
            <person name="David-Palma M."/>
            <person name="Shea T."/>
            <person name="Bowers K."/>
            <person name="McGinley-Smith S."/>
            <person name="Mohammad A.W."/>
            <person name="Gnirke A."/>
            <person name="Yurkov A.M."/>
            <person name="Nowrousian M."/>
            <person name="Sun S."/>
            <person name="Cuomo C.A."/>
            <person name="Heitman J."/>
        </authorList>
    </citation>
    <scope>NUCLEOTIDE SEQUENCE</scope>
    <source>
        <strain evidence="3">CBS 10117</strain>
    </source>
</reference>
<sequence>MARSISLSSTSSDAESVPGLTPFRTAPAPKSQSKPKSNSIPESIAKSHSRRPSVSEGEGERGSGLGIIDRALSILYLNVHVSSDGTVLANRGRVKSTRLYGSTCRQSSHAFSVSADVHCNDNDHPPSPSPPPSSNPCDPGHGYGYGNGFQFRFSQDLMDEMQRYTNSISKYQSNPESKSKSESTLGSSRDQPFSPNLPFEDFAYLFQRLSNATIASLRNMHPPGESQYCPYDATKGSQDSHGEGQGQGQRHGHGHVVSVNSEQDSELINDALKTRPQWRGKRDREVIERLKRFAEMPLRYRFLNVRVYTPEPEPNPRSQSATVSDTDLELDSGGEDENAGGHRNGGARQEDTDEEFQPSSINGIPVAYTLSTEWASLSESAYDHYVKDRESGIDVSDHPGSYTPICLDDLSSLGSSMYSSAGLRTPPTQFCCELGDVSGISIADSSGSASLMLEEEPPDLV</sequence>